<dbReference type="Proteomes" id="UP000887116">
    <property type="component" value="Unassembled WGS sequence"/>
</dbReference>
<dbReference type="EMBL" id="BMAO01033992">
    <property type="protein sequence ID" value="GFQ93236.1"/>
    <property type="molecule type" value="Genomic_DNA"/>
</dbReference>
<name>A0A8X6G0N0_TRICU</name>
<keyword evidence="2" id="KW-1185">Reference proteome</keyword>
<sequence length="92" mass="9816">MPYHVTEGGGVGCDLDLPRVWLNLLPDPQARSSCSEDSAISNPVTAPVGANSFKTNMCIANLAEFSKRNPRQKKNGTKLAEVQLADGMPNSS</sequence>
<proteinExistence type="predicted"/>
<evidence type="ECO:0000313" key="1">
    <source>
        <dbReference type="EMBL" id="GFQ93236.1"/>
    </source>
</evidence>
<accession>A0A8X6G0N0</accession>
<evidence type="ECO:0000313" key="2">
    <source>
        <dbReference type="Proteomes" id="UP000887116"/>
    </source>
</evidence>
<dbReference type="AlphaFoldDB" id="A0A8X6G0N0"/>
<organism evidence="1 2">
    <name type="scientific">Trichonephila clavata</name>
    <name type="common">Joro spider</name>
    <name type="synonym">Nephila clavata</name>
    <dbReference type="NCBI Taxonomy" id="2740835"/>
    <lineage>
        <taxon>Eukaryota</taxon>
        <taxon>Metazoa</taxon>
        <taxon>Ecdysozoa</taxon>
        <taxon>Arthropoda</taxon>
        <taxon>Chelicerata</taxon>
        <taxon>Arachnida</taxon>
        <taxon>Araneae</taxon>
        <taxon>Araneomorphae</taxon>
        <taxon>Entelegynae</taxon>
        <taxon>Araneoidea</taxon>
        <taxon>Nephilidae</taxon>
        <taxon>Trichonephila</taxon>
    </lineage>
</organism>
<reference evidence="1" key="1">
    <citation type="submission" date="2020-07" db="EMBL/GenBank/DDBJ databases">
        <title>Multicomponent nature underlies the extraordinary mechanical properties of spider dragline silk.</title>
        <authorList>
            <person name="Kono N."/>
            <person name="Nakamura H."/>
            <person name="Mori M."/>
            <person name="Yoshida Y."/>
            <person name="Ohtoshi R."/>
            <person name="Malay A.D."/>
            <person name="Moran D.A.P."/>
            <person name="Tomita M."/>
            <person name="Numata K."/>
            <person name="Arakawa K."/>
        </authorList>
    </citation>
    <scope>NUCLEOTIDE SEQUENCE</scope>
</reference>
<gene>
    <name evidence="1" type="ORF">TNCT_300971</name>
</gene>
<protein>
    <submittedName>
        <fullName evidence="1">Uncharacterized protein</fullName>
    </submittedName>
</protein>
<dbReference type="OrthoDB" id="10511489at2759"/>
<comment type="caution">
    <text evidence="1">The sequence shown here is derived from an EMBL/GenBank/DDBJ whole genome shotgun (WGS) entry which is preliminary data.</text>
</comment>